<evidence type="ECO:0000256" key="1">
    <source>
        <dbReference type="SAM" id="MobiDB-lite"/>
    </source>
</evidence>
<organism evidence="2 3">
    <name type="scientific">Albugo candida</name>
    <dbReference type="NCBI Taxonomy" id="65357"/>
    <lineage>
        <taxon>Eukaryota</taxon>
        <taxon>Sar</taxon>
        <taxon>Stramenopiles</taxon>
        <taxon>Oomycota</taxon>
        <taxon>Peronosporomycetes</taxon>
        <taxon>Albuginales</taxon>
        <taxon>Albuginaceae</taxon>
        <taxon>Albugo</taxon>
    </lineage>
</organism>
<dbReference type="AlphaFoldDB" id="A0A024GS29"/>
<reference evidence="2 3" key="1">
    <citation type="submission" date="2012-05" db="EMBL/GenBank/DDBJ databases">
        <title>Recombination and specialization in a pathogen metapopulation.</title>
        <authorList>
            <person name="Gardiner A."/>
            <person name="Kemen E."/>
            <person name="Schultz-Larsen T."/>
            <person name="MacLean D."/>
            <person name="Van Oosterhout C."/>
            <person name="Jones J.D.G."/>
        </authorList>
    </citation>
    <scope>NUCLEOTIDE SEQUENCE [LARGE SCALE GENOMIC DNA]</scope>
    <source>
        <strain evidence="2 3">Ac Nc2</strain>
    </source>
</reference>
<dbReference type="Proteomes" id="UP000053237">
    <property type="component" value="Unassembled WGS sequence"/>
</dbReference>
<feature type="region of interest" description="Disordered" evidence="1">
    <location>
        <begin position="131"/>
        <end position="159"/>
    </location>
</feature>
<sequence length="196" mass="22929">MTSANRIVHCHVLVRQRSHDEKVETSTLPLGTYLRILRMLLTSSHSPISSHIQKHVPVTLSVTVIKQKMMRRRVLVSYRQNRQGREKSLGGKRSKFKFSLFRTAPEGKKQREQERVVRKERRIVWRGNKIAKNQSDRDRRKQRLKDNRIAGTFTPRASKRNPDMEYEVMRREAIHRGNIVGSKDFLASPRAPPLSI</sequence>
<proteinExistence type="predicted"/>
<evidence type="ECO:0000313" key="2">
    <source>
        <dbReference type="EMBL" id="CCI49512.1"/>
    </source>
</evidence>
<name>A0A024GS29_9STRA</name>
<keyword evidence="3" id="KW-1185">Reference proteome</keyword>
<dbReference type="InParanoid" id="A0A024GS29"/>
<feature type="compositionally biased region" description="Basic and acidic residues" evidence="1">
    <location>
        <begin position="134"/>
        <end position="148"/>
    </location>
</feature>
<dbReference type="EMBL" id="CAIX01000306">
    <property type="protein sequence ID" value="CCI49512.1"/>
    <property type="molecule type" value="Genomic_DNA"/>
</dbReference>
<comment type="caution">
    <text evidence="2">The sequence shown here is derived from an EMBL/GenBank/DDBJ whole genome shotgun (WGS) entry which is preliminary data.</text>
</comment>
<accession>A0A024GS29</accession>
<evidence type="ECO:0000313" key="3">
    <source>
        <dbReference type="Proteomes" id="UP000053237"/>
    </source>
</evidence>
<protein>
    <submittedName>
        <fullName evidence="2">Uncharacterized protein</fullName>
    </submittedName>
</protein>
<gene>
    <name evidence="2" type="ORF">BN9_108500</name>
</gene>